<organism evidence="3 4">
    <name type="scientific">Methylorubrum thiocyanatum</name>
    <dbReference type="NCBI Taxonomy" id="47958"/>
    <lineage>
        <taxon>Bacteria</taxon>
        <taxon>Pseudomonadati</taxon>
        <taxon>Pseudomonadota</taxon>
        <taxon>Alphaproteobacteria</taxon>
        <taxon>Hyphomicrobiales</taxon>
        <taxon>Methylobacteriaceae</taxon>
        <taxon>Methylorubrum</taxon>
    </lineage>
</organism>
<keyword evidence="4" id="KW-1185">Reference proteome</keyword>
<feature type="region of interest" description="Disordered" evidence="1">
    <location>
        <begin position="191"/>
        <end position="224"/>
    </location>
</feature>
<sequence>MTAFRLCVDLNIWIKQFFADKAGRQGTAPQRIVRAVLNGEAGVGPIQLVISHTMLSRLHSVYLRKGIAGDVAADNIETIANFALLGPAAEYPRMVLGGGVQPTREAVAPGCNPYDPAFSHKPYDPEDGRVLDTALAGQADALVTSNFKDFVHYSDGVVRRGRVHVRRTAGPDLWIVQPEEMADWLRTGIRPGPTRNILMRRGRPARPRQDTPTDGDDPSGGPKP</sequence>
<dbReference type="Pfam" id="PF13470">
    <property type="entry name" value="PIN_3"/>
    <property type="match status" value="1"/>
</dbReference>
<dbReference type="EMBL" id="JACJIB010000006">
    <property type="protein sequence ID" value="MBA8914617.1"/>
    <property type="molecule type" value="Genomic_DNA"/>
</dbReference>
<evidence type="ECO:0000313" key="3">
    <source>
        <dbReference type="EMBL" id="MBA8914617.1"/>
    </source>
</evidence>
<dbReference type="RefSeq" id="WP_182555886.1">
    <property type="nucleotide sequence ID" value="NZ_BPRF01000020.1"/>
</dbReference>
<gene>
    <name evidence="3" type="ORF">HNR51_003710</name>
</gene>
<comment type="caution">
    <text evidence="3">The sequence shown here is derived from an EMBL/GenBank/DDBJ whole genome shotgun (WGS) entry which is preliminary data.</text>
</comment>
<dbReference type="PANTHER" id="PTHR34610:SF4">
    <property type="entry name" value="SLL8027 PROTEIN"/>
    <property type="match status" value="1"/>
</dbReference>
<evidence type="ECO:0000313" key="4">
    <source>
        <dbReference type="Proteomes" id="UP000543554"/>
    </source>
</evidence>
<dbReference type="InterPro" id="IPR002716">
    <property type="entry name" value="PIN_dom"/>
</dbReference>
<protein>
    <recommendedName>
        <fullName evidence="2">PIN domain-containing protein</fullName>
    </recommendedName>
</protein>
<name>A0AA40S5J1_9HYPH</name>
<evidence type="ECO:0000256" key="1">
    <source>
        <dbReference type="SAM" id="MobiDB-lite"/>
    </source>
</evidence>
<proteinExistence type="predicted"/>
<dbReference type="PANTHER" id="PTHR34610">
    <property type="entry name" value="SSL7007 PROTEIN"/>
    <property type="match status" value="1"/>
</dbReference>
<dbReference type="Proteomes" id="UP000543554">
    <property type="component" value="Unassembled WGS sequence"/>
</dbReference>
<evidence type="ECO:0000259" key="2">
    <source>
        <dbReference type="Pfam" id="PF13470"/>
    </source>
</evidence>
<dbReference type="AlphaFoldDB" id="A0AA40S5J1"/>
<dbReference type="InterPro" id="IPR002850">
    <property type="entry name" value="PIN_toxin-like"/>
</dbReference>
<accession>A0AA40S5J1</accession>
<reference evidence="3 4" key="1">
    <citation type="submission" date="2020-08" db="EMBL/GenBank/DDBJ databases">
        <title>Genomic Encyclopedia of Type Strains, Phase IV (KMG-IV): sequencing the most valuable type-strain genomes for metagenomic binning, comparative biology and taxonomic classification.</title>
        <authorList>
            <person name="Goeker M."/>
        </authorList>
    </citation>
    <scope>NUCLEOTIDE SEQUENCE [LARGE SCALE GENOMIC DNA]</scope>
    <source>
        <strain evidence="3 4">DSM 11490</strain>
    </source>
</reference>
<feature type="domain" description="PIN" evidence="2">
    <location>
        <begin position="5"/>
        <end position="148"/>
    </location>
</feature>